<dbReference type="CDD" id="cd21148">
    <property type="entry name" value="PUA_Cbf5"/>
    <property type="match status" value="1"/>
</dbReference>
<dbReference type="Pfam" id="PF01472">
    <property type="entry name" value="PUA"/>
    <property type="match status" value="1"/>
</dbReference>
<dbReference type="GO" id="GO:0000495">
    <property type="term" value="P:box H/ACA sno(s)RNA 3'-end processing"/>
    <property type="evidence" value="ECO:0007669"/>
    <property type="project" value="TreeGrafter"/>
</dbReference>
<evidence type="ECO:0000313" key="4">
    <source>
        <dbReference type="Proteomes" id="UP000003980"/>
    </source>
</evidence>
<dbReference type="GO" id="GO:1990481">
    <property type="term" value="P:mRNA pseudouridine synthesis"/>
    <property type="evidence" value="ECO:0007669"/>
    <property type="project" value="TreeGrafter"/>
</dbReference>
<dbReference type="GO" id="GO:0031118">
    <property type="term" value="P:rRNA pseudouridine synthesis"/>
    <property type="evidence" value="ECO:0007669"/>
    <property type="project" value="TreeGrafter"/>
</dbReference>
<dbReference type="EMBL" id="JH597768">
    <property type="protein sequence ID" value="EHP69560.1"/>
    <property type="molecule type" value="Genomic_DNA"/>
</dbReference>
<dbReference type="Pfam" id="PF01509">
    <property type="entry name" value="TruB_N"/>
    <property type="match status" value="1"/>
</dbReference>
<dbReference type="SUPFAM" id="SSF55120">
    <property type="entry name" value="Pseudouridine synthase"/>
    <property type="match status" value="1"/>
</dbReference>
<organism evidence="3 4">
    <name type="scientific">Metallosphaera yellowstonensis MK1</name>
    <dbReference type="NCBI Taxonomy" id="671065"/>
    <lineage>
        <taxon>Archaea</taxon>
        <taxon>Thermoproteota</taxon>
        <taxon>Thermoprotei</taxon>
        <taxon>Sulfolobales</taxon>
        <taxon>Sulfolobaceae</taxon>
        <taxon>Metallosphaera</taxon>
    </lineage>
</organism>
<dbReference type="InterPro" id="IPR002501">
    <property type="entry name" value="PsdUridine_synth_N"/>
</dbReference>
<dbReference type="SMART" id="SM00359">
    <property type="entry name" value="PUA"/>
    <property type="match status" value="1"/>
</dbReference>
<dbReference type="STRING" id="671065.MetMK1DRAFT_00023280"/>
<dbReference type="InterPro" id="IPR032819">
    <property type="entry name" value="TruB_C"/>
</dbReference>
<keyword evidence="1" id="KW-0413">Isomerase</keyword>
<dbReference type="HOGENOM" id="CLU_032087_3_0_2"/>
<keyword evidence="4" id="KW-1185">Reference proteome</keyword>
<dbReference type="InterPro" id="IPR015947">
    <property type="entry name" value="PUA-like_sf"/>
</dbReference>
<dbReference type="SUPFAM" id="SSF88697">
    <property type="entry name" value="PUA domain-like"/>
    <property type="match status" value="1"/>
</dbReference>
<evidence type="ECO:0000256" key="1">
    <source>
        <dbReference type="ARBA" id="ARBA00023235"/>
    </source>
</evidence>
<dbReference type="GO" id="GO:0003723">
    <property type="term" value="F:RNA binding"/>
    <property type="evidence" value="ECO:0007669"/>
    <property type="project" value="InterPro"/>
</dbReference>
<evidence type="ECO:0000313" key="3">
    <source>
        <dbReference type="EMBL" id="EHP69560.1"/>
    </source>
</evidence>
<evidence type="ECO:0000259" key="2">
    <source>
        <dbReference type="SMART" id="SM00359"/>
    </source>
</evidence>
<feature type="domain" description="PUA" evidence="2">
    <location>
        <begin position="151"/>
        <end position="222"/>
    </location>
</feature>
<sequence>MNLVTKSGKEYVCLMEIHCDFKESELKDVVSQFKGVIYQKPPVRSSVKRRVRKRKVDELEVLEIEGRRVLLRISSEPGTYMRKLCHDIGVVLGCGAHMRELRRTRSGVFVERDSVTLHRLSEALYLYRECKDDTELRKILYPMEVAFCGIPKIIVDDEAVNSIAYGAQLMAPGIVAHQEFRRGDTVALITWKGEGIAIGKALTDSDKIGKKGEVAKPDRVLMDKDVYPKAWKK</sequence>
<dbReference type="NCBIfam" id="TIGR00425">
    <property type="entry name" value="CBF5"/>
    <property type="match status" value="1"/>
</dbReference>
<dbReference type="PANTHER" id="PTHR23127:SF0">
    <property type="entry name" value="H_ACA RIBONUCLEOPROTEIN COMPLEX SUBUNIT DKC1"/>
    <property type="match status" value="1"/>
</dbReference>
<gene>
    <name evidence="3" type="ORF">MetMK1DRAFT_00023280</name>
</gene>
<dbReference type="RefSeq" id="WP_009073746.1">
    <property type="nucleotide sequence ID" value="NZ_JH597768.1"/>
</dbReference>
<dbReference type="Proteomes" id="UP000003980">
    <property type="component" value="Unassembled WGS sequence"/>
</dbReference>
<dbReference type="InterPro" id="IPR036974">
    <property type="entry name" value="PUA_sf"/>
</dbReference>
<dbReference type="Gene3D" id="3.30.2350.10">
    <property type="entry name" value="Pseudouridine synthase"/>
    <property type="match status" value="1"/>
</dbReference>
<dbReference type="InterPro" id="IPR004802">
    <property type="entry name" value="tRNA_PsdUridine_synth_B_fam"/>
</dbReference>
<dbReference type="Gene3D" id="2.30.130.10">
    <property type="entry name" value="PUA domain"/>
    <property type="match status" value="1"/>
</dbReference>
<accession>H2C6Y3</accession>
<dbReference type="GO" id="GO:0009982">
    <property type="term" value="F:pseudouridine synthase activity"/>
    <property type="evidence" value="ECO:0007669"/>
    <property type="project" value="InterPro"/>
</dbReference>
<dbReference type="eggNOG" id="arCOG00987">
    <property type="taxonomic scope" value="Archaea"/>
</dbReference>
<protein>
    <submittedName>
        <fullName evidence="3">rRNA pseudouridine synthase, putative</fullName>
    </submittedName>
</protein>
<reference evidence="3 4" key="1">
    <citation type="submission" date="2012-01" db="EMBL/GenBank/DDBJ databases">
        <title>Improved High-Quality Draft sequence of Metallosphaera yellowstonensis MK1.</title>
        <authorList>
            <consortium name="US DOE Joint Genome Institute"/>
            <person name="Lucas S."/>
            <person name="Han J."/>
            <person name="Cheng J.-F."/>
            <person name="Goodwin L."/>
            <person name="Pitluck S."/>
            <person name="Peters L."/>
            <person name="Teshima H."/>
            <person name="Detter J.C."/>
            <person name="Han C."/>
            <person name="Tapia R."/>
            <person name="Land M."/>
            <person name="Hauser L."/>
            <person name="Kyrpides N."/>
            <person name="Kozubal M."/>
            <person name="Macur R.E."/>
            <person name="Jay Z."/>
            <person name="Inskeep W."/>
            <person name="Woyke T."/>
        </authorList>
    </citation>
    <scope>NUCLEOTIDE SEQUENCE [LARGE SCALE GENOMIC DNA]</scope>
    <source>
        <strain evidence="3 4">MK1</strain>
    </source>
</reference>
<proteinExistence type="predicted"/>
<dbReference type="InterPro" id="IPR002478">
    <property type="entry name" value="PUA"/>
</dbReference>
<dbReference type="AlphaFoldDB" id="H2C6Y3"/>
<dbReference type="Pfam" id="PF16198">
    <property type="entry name" value="TruB_C_2"/>
    <property type="match status" value="1"/>
</dbReference>
<dbReference type="GO" id="GO:0031120">
    <property type="term" value="P:snRNA pseudouridine synthesis"/>
    <property type="evidence" value="ECO:0007669"/>
    <property type="project" value="TreeGrafter"/>
</dbReference>
<dbReference type="FunFam" id="3.30.2350.10:FF:000043">
    <property type="entry name" value="RNA-guided pseudouridylation complex pseudouridine synthase subunit Cbf5"/>
    <property type="match status" value="1"/>
</dbReference>
<dbReference type="InterPro" id="IPR020103">
    <property type="entry name" value="PsdUridine_synth_cat_dom_sf"/>
</dbReference>
<name>H2C6Y3_9CREN</name>
<dbReference type="PANTHER" id="PTHR23127">
    <property type="entry name" value="CENTROMERE/MICROTUBULE BINDING PROTEIN CBF5"/>
    <property type="match status" value="1"/>
</dbReference>
<dbReference type="PROSITE" id="PS50890">
    <property type="entry name" value="PUA"/>
    <property type="match status" value="1"/>
</dbReference>
<dbReference type="NCBIfam" id="NF003280">
    <property type="entry name" value="PRK04270.1"/>
    <property type="match status" value="1"/>
</dbReference>